<evidence type="ECO:0000259" key="2">
    <source>
        <dbReference type="PROSITE" id="PS51462"/>
    </source>
</evidence>
<dbReference type="InterPro" id="IPR015797">
    <property type="entry name" value="NUDIX_hydrolase-like_dom_sf"/>
</dbReference>
<evidence type="ECO:0000313" key="3">
    <source>
        <dbReference type="EMBL" id="RST94382.1"/>
    </source>
</evidence>
<comment type="similarity">
    <text evidence="1">Belongs to the Nudix hydrolase family.</text>
</comment>
<comment type="caution">
    <text evidence="3">The sequence shown here is derived from an EMBL/GenBank/DDBJ whole genome shotgun (WGS) entry which is preliminary data.</text>
</comment>
<dbReference type="Gene3D" id="3.90.79.10">
    <property type="entry name" value="Nucleoside Triphosphate Pyrophosphohydrolase"/>
    <property type="match status" value="1"/>
</dbReference>
<organism evidence="3 4">
    <name type="scientific">Vagococcus salmoninarum</name>
    <dbReference type="NCBI Taxonomy" id="2739"/>
    <lineage>
        <taxon>Bacteria</taxon>
        <taxon>Bacillati</taxon>
        <taxon>Bacillota</taxon>
        <taxon>Bacilli</taxon>
        <taxon>Lactobacillales</taxon>
        <taxon>Enterococcaceae</taxon>
        <taxon>Vagococcus</taxon>
    </lineage>
</organism>
<proteinExistence type="inferred from homology"/>
<dbReference type="CDD" id="cd03674">
    <property type="entry name" value="NUDIX_Hydrolase"/>
    <property type="match status" value="1"/>
</dbReference>
<dbReference type="Proteomes" id="UP000287239">
    <property type="component" value="Unassembled WGS sequence"/>
</dbReference>
<gene>
    <name evidence="3" type="ORF">CBF35_10275</name>
</gene>
<dbReference type="Pfam" id="PF00293">
    <property type="entry name" value="NUDIX"/>
    <property type="match status" value="1"/>
</dbReference>
<reference evidence="3 4" key="1">
    <citation type="submission" date="2017-05" db="EMBL/GenBank/DDBJ databases">
        <title>Vagococcus spp. assemblies.</title>
        <authorList>
            <person name="Gulvik C.A."/>
        </authorList>
    </citation>
    <scope>NUCLEOTIDE SEQUENCE [LARGE SCALE GENOMIC DNA]</scope>
    <source>
        <strain evidence="3 4">NCFB 2777</strain>
    </source>
</reference>
<dbReference type="SUPFAM" id="SSF55811">
    <property type="entry name" value="Nudix"/>
    <property type="match status" value="1"/>
</dbReference>
<dbReference type="PANTHER" id="PTHR43736:SF1">
    <property type="entry name" value="DIHYDRONEOPTERIN TRIPHOSPHATE DIPHOSPHATASE"/>
    <property type="match status" value="1"/>
</dbReference>
<keyword evidence="4" id="KW-1185">Reference proteome</keyword>
<dbReference type="AlphaFoldDB" id="A0A429ZL15"/>
<evidence type="ECO:0000256" key="1">
    <source>
        <dbReference type="ARBA" id="ARBA00005582"/>
    </source>
</evidence>
<accession>A0A429ZL15</accession>
<sequence>MQLFNNLLTRENQVVHFTSSAFIVNQTGTKTLFIYHKLYDTWSWTGGHVDGETDFLAVAQREAREETGLEILKPLSNRIASLDILPVFGHLKHGQWIPSHLHLSVAYLFEGDDRAELVINKQETKGVKWLKFSDIDTMSQEPALISIYQKLITKVLKLKDN</sequence>
<dbReference type="PANTHER" id="PTHR43736">
    <property type="entry name" value="ADP-RIBOSE PYROPHOSPHATASE"/>
    <property type="match status" value="1"/>
</dbReference>
<dbReference type="PROSITE" id="PS51462">
    <property type="entry name" value="NUDIX"/>
    <property type="match status" value="1"/>
</dbReference>
<feature type="domain" description="Nudix hydrolase" evidence="2">
    <location>
        <begin position="14"/>
        <end position="153"/>
    </location>
</feature>
<dbReference type="InterPro" id="IPR000086">
    <property type="entry name" value="NUDIX_hydrolase_dom"/>
</dbReference>
<evidence type="ECO:0000313" key="4">
    <source>
        <dbReference type="Proteomes" id="UP000287239"/>
    </source>
</evidence>
<name>A0A429ZL15_9ENTE</name>
<protein>
    <recommendedName>
        <fullName evidence="2">Nudix hydrolase domain-containing protein</fullName>
    </recommendedName>
</protein>
<dbReference type="EMBL" id="NGJU01000015">
    <property type="protein sequence ID" value="RST94382.1"/>
    <property type="molecule type" value="Genomic_DNA"/>
</dbReference>